<sequence length="842" mass="99085">MDQELVQYINALGKQVDDLYNDAKNLGQLIQQDPEAAQKNYNAYNEIVNNRQNLCFLLMYSFKNSPEWERSLVRYIADFIEFRFINEPESKETVHNIVKFAGIIFIKTPKINNKPNVQEYIKLAHIASYKFRFHQLFFQNLNKIFEDFDNQSYRILYLIQIIGLGFANYFSPLYKILFHGITNLSGDIQLSYINYFIGSINTIVCSKGITEEIINKFIEIFVNSSDPNLTFAMIRLFTTINQYYRENRSSDEILAIAALQENLMEYVLNALTLDGALNEIDSILKEILFIVNENNYLLLFDENLIKEFINLCKLSENDLSSLSEENKIFEFYDGSYQNNRNYVLEILQNLSFYDFELIFWFLANEQLINEFPEECLFLISGLSKIAKENEDKYENIKEIISNILKERNDGLILINQIIIAGNYHFLYERNDIQAYFEYLLSPPDQVSINYWLASILSAFSASKYEQFYITYEMFVQIYQYCQETMDTTLEEKITNYLYQLSKYQEFPQENLIEFVSNLILIALSIPKNEEEKENSHVDESNPVLFEENESGYSSLFEEQRSYNSKLRLLFILVPFVTQQNFIDEMFSLYDEFFGSECSDILSTDQTPQFVYAAIRSPLFDFEEQFEKIQNVTENIAKLEEPSNQTLFMNSILMLKKIPESLIPYFKEKVSYYFDDEKGSAFEYHSDQLLGAMLISNSILQGIFTLEEALQKLQSIFMFENEEQGEEEEKNEELTNLRIYYSHLLVRSAYLLSIPNEEIQTRLDQINALLNECLEYLSLGIRFRNIDFNLIASAFKRFSQEEAFVNACNQYPPVNDPVADDNDLSDFYRFDNSDSIFHYIFLE</sequence>
<dbReference type="AlphaFoldDB" id="A2FDY8"/>
<dbReference type="InParanoid" id="A2FDY8"/>
<evidence type="ECO:0000313" key="1">
    <source>
        <dbReference type="EMBL" id="EAX96867.1"/>
    </source>
</evidence>
<reference evidence="1" key="2">
    <citation type="journal article" date="2007" name="Science">
        <title>Draft genome sequence of the sexually transmitted pathogen Trichomonas vaginalis.</title>
        <authorList>
            <person name="Carlton J.M."/>
            <person name="Hirt R.P."/>
            <person name="Silva J.C."/>
            <person name="Delcher A.L."/>
            <person name="Schatz M."/>
            <person name="Zhao Q."/>
            <person name="Wortman J.R."/>
            <person name="Bidwell S.L."/>
            <person name="Alsmark U.C.M."/>
            <person name="Besteiro S."/>
            <person name="Sicheritz-Ponten T."/>
            <person name="Noel C.J."/>
            <person name="Dacks J.B."/>
            <person name="Foster P.G."/>
            <person name="Simillion C."/>
            <person name="Van de Peer Y."/>
            <person name="Miranda-Saavedra D."/>
            <person name="Barton G.J."/>
            <person name="Westrop G.D."/>
            <person name="Mueller S."/>
            <person name="Dessi D."/>
            <person name="Fiori P.L."/>
            <person name="Ren Q."/>
            <person name="Paulsen I."/>
            <person name="Zhang H."/>
            <person name="Bastida-Corcuera F.D."/>
            <person name="Simoes-Barbosa A."/>
            <person name="Brown M.T."/>
            <person name="Hayes R.D."/>
            <person name="Mukherjee M."/>
            <person name="Okumura C.Y."/>
            <person name="Schneider R."/>
            <person name="Smith A.J."/>
            <person name="Vanacova S."/>
            <person name="Villalvazo M."/>
            <person name="Haas B.J."/>
            <person name="Pertea M."/>
            <person name="Feldblyum T.V."/>
            <person name="Utterback T.R."/>
            <person name="Shu C.L."/>
            <person name="Osoegawa K."/>
            <person name="de Jong P.J."/>
            <person name="Hrdy I."/>
            <person name="Horvathova L."/>
            <person name="Zubacova Z."/>
            <person name="Dolezal P."/>
            <person name="Malik S.B."/>
            <person name="Logsdon J.M. Jr."/>
            <person name="Henze K."/>
            <person name="Gupta A."/>
            <person name="Wang C.C."/>
            <person name="Dunne R.L."/>
            <person name="Upcroft J.A."/>
            <person name="Upcroft P."/>
            <person name="White O."/>
            <person name="Salzberg S.L."/>
            <person name="Tang P."/>
            <person name="Chiu C.-H."/>
            <person name="Lee Y.-S."/>
            <person name="Embley T.M."/>
            <person name="Coombs G.H."/>
            <person name="Mottram J.C."/>
            <person name="Tachezy J."/>
            <person name="Fraser-Liggett C.M."/>
            <person name="Johnson P.J."/>
        </authorList>
    </citation>
    <scope>NUCLEOTIDE SEQUENCE [LARGE SCALE GENOMIC DNA]</scope>
    <source>
        <strain evidence="1">G3</strain>
    </source>
</reference>
<dbReference type="VEuPathDB" id="TrichDB:TVAG_390740"/>
<proteinExistence type="predicted"/>
<gene>
    <name evidence="1" type="ORF">TVAG_390740</name>
</gene>
<protein>
    <submittedName>
        <fullName evidence="1">Uncharacterized protein</fullName>
    </submittedName>
</protein>
<name>A2FDY8_TRIV3</name>
<dbReference type="KEGG" id="tva:4754644"/>
<organism evidence="1 2">
    <name type="scientific">Trichomonas vaginalis (strain ATCC PRA-98 / G3)</name>
    <dbReference type="NCBI Taxonomy" id="412133"/>
    <lineage>
        <taxon>Eukaryota</taxon>
        <taxon>Metamonada</taxon>
        <taxon>Parabasalia</taxon>
        <taxon>Trichomonadida</taxon>
        <taxon>Trichomonadidae</taxon>
        <taxon>Trichomonas</taxon>
    </lineage>
</organism>
<reference evidence="1" key="1">
    <citation type="submission" date="2006-10" db="EMBL/GenBank/DDBJ databases">
        <authorList>
            <person name="Amadeo P."/>
            <person name="Zhao Q."/>
            <person name="Wortman J."/>
            <person name="Fraser-Liggett C."/>
            <person name="Carlton J."/>
        </authorList>
    </citation>
    <scope>NUCLEOTIDE SEQUENCE</scope>
    <source>
        <strain evidence="1">G3</strain>
    </source>
</reference>
<dbReference type="Proteomes" id="UP000001542">
    <property type="component" value="Unassembled WGS sequence"/>
</dbReference>
<dbReference type="VEuPathDB" id="TrichDB:TVAGG3_0402220"/>
<dbReference type="RefSeq" id="XP_001309797.1">
    <property type="nucleotide sequence ID" value="XM_001309796.1"/>
</dbReference>
<accession>A2FDY8</accession>
<evidence type="ECO:0000313" key="2">
    <source>
        <dbReference type="Proteomes" id="UP000001542"/>
    </source>
</evidence>
<dbReference type="EMBL" id="DS113740">
    <property type="protein sequence ID" value="EAX96867.1"/>
    <property type="molecule type" value="Genomic_DNA"/>
</dbReference>
<keyword evidence="2" id="KW-1185">Reference proteome</keyword>